<reference evidence="11" key="1">
    <citation type="submission" date="2018-09" db="EMBL/GenBank/DDBJ databases">
        <title>whole genome sequence of T. equiperdum IVM-t1 strain.</title>
        <authorList>
            <person name="Suganuma K."/>
        </authorList>
    </citation>
    <scope>NUCLEOTIDE SEQUENCE [LARGE SCALE GENOMIC DNA]</scope>
    <source>
        <strain evidence="11">IVM-t1</strain>
    </source>
</reference>
<dbReference type="PANTHER" id="PTHR45624:SF48">
    <property type="entry name" value="CARRIER PROTEIN, PUTATIVE-RELATED"/>
    <property type="match status" value="1"/>
</dbReference>
<keyword evidence="3 10" id="KW-0813">Transport</keyword>
<dbReference type="SUPFAM" id="SSF103506">
    <property type="entry name" value="Mitochondrial carrier"/>
    <property type="match status" value="1"/>
</dbReference>
<keyword evidence="5" id="KW-0677">Repeat</keyword>
<dbReference type="EMBL" id="QSBY01000011">
    <property type="protein sequence ID" value="RHW68130.1"/>
    <property type="molecule type" value="Genomic_DNA"/>
</dbReference>
<dbReference type="PANTHER" id="PTHR45624">
    <property type="entry name" value="MITOCHONDRIAL BASIC AMINO ACIDS TRANSPORTER-RELATED"/>
    <property type="match status" value="1"/>
</dbReference>
<dbReference type="AlphaFoldDB" id="A0A3L6L0S3"/>
<evidence type="ECO:0000256" key="6">
    <source>
        <dbReference type="ARBA" id="ARBA00022989"/>
    </source>
</evidence>
<keyword evidence="6" id="KW-1133">Transmembrane helix</keyword>
<evidence type="ECO:0000313" key="11">
    <source>
        <dbReference type="EMBL" id="RHW68130.1"/>
    </source>
</evidence>
<dbReference type="FunFam" id="1.50.40.10:FF:000175">
    <property type="entry name" value="Mitochondrial carrier protein, putative"/>
    <property type="match status" value="1"/>
</dbReference>
<sequence>MHDGNFLKEVTAGSVGGALATIVEYPLDTIKVRLQDDPHRYRGSLSCIIEITRSEGIFGGFFRGLPLPVIGAAVENATLFATYREAIGPAQDLFYRKRCEPDTEPYLAVFTAAAIGGIVVSHVLTPAELIKCKMQVQNTLPEEKRIYKNSAHCVTSIYRSSGIRGLFKGHVSMIMREALGCGMYFSTFQLVIRNMLQEGQVFTDASPFVHFLGGGCAGVVFWTSIYPIDVLKTKVQTNRSEYGNLSITRGLMRLYKIEGMRGLIRGYGVTAIRAFPGNAVLIAAYEQVNRIFEAQGSTNKLLCVCSGLNG</sequence>
<dbReference type="Pfam" id="PF00153">
    <property type="entry name" value="Mito_carr"/>
    <property type="match status" value="3"/>
</dbReference>
<feature type="repeat" description="Solcar" evidence="9">
    <location>
        <begin position="4"/>
        <end position="89"/>
    </location>
</feature>
<evidence type="ECO:0000256" key="3">
    <source>
        <dbReference type="ARBA" id="ARBA00022448"/>
    </source>
</evidence>
<comment type="similarity">
    <text evidence="2 10">Belongs to the mitochondrial carrier (TC 2.A.29) family.</text>
</comment>
<evidence type="ECO:0000256" key="1">
    <source>
        <dbReference type="ARBA" id="ARBA00004225"/>
    </source>
</evidence>
<evidence type="ECO:0000256" key="8">
    <source>
        <dbReference type="ARBA" id="ARBA00023136"/>
    </source>
</evidence>
<gene>
    <name evidence="11" type="primary">MCP10</name>
    <name evidence="11" type="ORF">DPX39_110006500</name>
</gene>
<evidence type="ECO:0000256" key="7">
    <source>
        <dbReference type="ARBA" id="ARBA00023128"/>
    </source>
</evidence>
<evidence type="ECO:0000256" key="10">
    <source>
        <dbReference type="RuleBase" id="RU000488"/>
    </source>
</evidence>
<feature type="repeat" description="Solcar" evidence="9">
    <location>
        <begin position="205"/>
        <end position="291"/>
    </location>
</feature>
<organism evidence="11">
    <name type="scientific">Trypanosoma brucei equiperdum</name>
    <dbReference type="NCBI Taxonomy" id="630700"/>
    <lineage>
        <taxon>Eukaryota</taxon>
        <taxon>Discoba</taxon>
        <taxon>Euglenozoa</taxon>
        <taxon>Kinetoplastea</taxon>
        <taxon>Metakinetoplastina</taxon>
        <taxon>Trypanosomatida</taxon>
        <taxon>Trypanosomatidae</taxon>
        <taxon>Trypanosoma</taxon>
    </lineage>
</organism>
<evidence type="ECO:0000256" key="4">
    <source>
        <dbReference type="ARBA" id="ARBA00022692"/>
    </source>
</evidence>
<keyword evidence="8 9" id="KW-0472">Membrane</keyword>
<dbReference type="GO" id="GO:0022857">
    <property type="term" value="F:transmembrane transporter activity"/>
    <property type="evidence" value="ECO:0007669"/>
    <property type="project" value="TreeGrafter"/>
</dbReference>
<proteinExistence type="inferred from homology"/>
<dbReference type="Gene3D" id="1.50.40.10">
    <property type="entry name" value="Mitochondrial carrier domain"/>
    <property type="match status" value="2"/>
</dbReference>
<evidence type="ECO:0000256" key="9">
    <source>
        <dbReference type="PROSITE-ProRule" id="PRU00282"/>
    </source>
</evidence>
<accession>A0A3L6L0S3</accession>
<keyword evidence="7" id="KW-0496">Mitochondrion</keyword>
<dbReference type="PROSITE" id="PS50920">
    <property type="entry name" value="SOLCAR"/>
    <property type="match status" value="3"/>
</dbReference>
<dbReference type="InterPro" id="IPR023395">
    <property type="entry name" value="MCP_dom_sf"/>
</dbReference>
<evidence type="ECO:0000256" key="2">
    <source>
        <dbReference type="ARBA" id="ARBA00006375"/>
    </source>
</evidence>
<dbReference type="InterPro" id="IPR050567">
    <property type="entry name" value="Mitochondrial_Carrier"/>
</dbReference>
<dbReference type="Proteomes" id="UP000266743">
    <property type="component" value="Chromosome 11"/>
</dbReference>
<evidence type="ECO:0000256" key="5">
    <source>
        <dbReference type="ARBA" id="ARBA00022737"/>
    </source>
</evidence>
<comment type="subcellular location">
    <subcellularLocation>
        <location evidence="1">Mitochondrion membrane</location>
        <topology evidence="1">Multi-pass membrane protein</topology>
    </subcellularLocation>
</comment>
<protein>
    <submittedName>
        <fullName evidence="11">Mitochondrial carrier protein</fullName>
    </submittedName>
</protein>
<keyword evidence="4 9" id="KW-0812">Transmembrane</keyword>
<dbReference type="InterPro" id="IPR018108">
    <property type="entry name" value="MCP_transmembrane"/>
</dbReference>
<comment type="caution">
    <text evidence="11">The sequence shown here is derived from an EMBL/GenBank/DDBJ whole genome shotgun (WGS) entry which is preliminary data.</text>
</comment>
<name>A0A3L6L0S3_9TRYP</name>
<feature type="repeat" description="Solcar" evidence="9">
    <location>
        <begin position="104"/>
        <end position="194"/>
    </location>
</feature>
<dbReference type="GO" id="GO:0031966">
    <property type="term" value="C:mitochondrial membrane"/>
    <property type="evidence" value="ECO:0007669"/>
    <property type="project" value="UniProtKB-SubCell"/>
</dbReference>